<dbReference type="GO" id="GO:0061630">
    <property type="term" value="F:ubiquitin protein ligase activity"/>
    <property type="evidence" value="ECO:0007669"/>
    <property type="project" value="TreeGrafter"/>
</dbReference>
<evidence type="ECO:0000256" key="2">
    <source>
        <dbReference type="PROSITE-ProRule" id="PRU00358"/>
    </source>
</evidence>
<gene>
    <name evidence="5" type="ORF">BDN71DRAFT_168282</name>
</gene>
<feature type="compositionally biased region" description="Basic and acidic residues" evidence="3">
    <location>
        <begin position="171"/>
        <end position="180"/>
    </location>
</feature>
<dbReference type="InterPro" id="IPR045134">
    <property type="entry name" value="UHRF1/2-like"/>
</dbReference>
<proteinExistence type="predicted"/>
<evidence type="ECO:0000256" key="3">
    <source>
        <dbReference type="SAM" id="MobiDB-lite"/>
    </source>
</evidence>
<dbReference type="InterPro" id="IPR036987">
    <property type="entry name" value="SRA-YDG_sf"/>
</dbReference>
<dbReference type="SUPFAM" id="SSF88697">
    <property type="entry name" value="PUA domain-like"/>
    <property type="match status" value="1"/>
</dbReference>
<evidence type="ECO:0000256" key="1">
    <source>
        <dbReference type="ARBA" id="ARBA00023242"/>
    </source>
</evidence>
<dbReference type="Gene3D" id="2.30.280.10">
    <property type="entry name" value="SRA-YDG"/>
    <property type="match status" value="1"/>
</dbReference>
<reference evidence="5" key="1">
    <citation type="submission" date="2020-11" db="EMBL/GenBank/DDBJ databases">
        <authorList>
            <consortium name="DOE Joint Genome Institute"/>
            <person name="Ahrendt S."/>
            <person name="Riley R."/>
            <person name="Andreopoulos W."/>
            <person name="Labutti K."/>
            <person name="Pangilinan J."/>
            <person name="Ruiz-Duenas F.J."/>
            <person name="Barrasa J.M."/>
            <person name="Sanchez-Garcia M."/>
            <person name="Camarero S."/>
            <person name="Miyauchi S."/>
            <person name="Serrano A."/>
            <person name="Linde D."/>
            <person name="Babiker R."/>
            <person name="Drula E."/>
            <person name="Ayuso-Fernandez I."/>
            <person name="Pacheco R."/>
            <person name="Padilla G."/>
            <person name="Ferreira P."/>
            <person name="Barriuso J."/>
            <person name="Kellner H."/>
            <person name="Castanera R."/>
            <person name="Alfaro M."/>
            <person name="Ramirez L."/>
            <person name="Pisabarro A.G."/>
            <person name="Kuo A."/>
            <person name="Tritt A."/>
            <person name="Lipzen A."/>
            <person name="He G."/>
            <person name="Yan M."/>
            <person name="Ng V."/>
            <person name="Cullen D."/>
            <person name="Martin F."/>
            <person name="Rosso M.-N."/>
            <person name="Henrissat B."/>
            <person name="Hibbett D."/>
            <person name="Martinez A.T."/>
            <person name="Grigoriev I.V."/>
        </authorList>
    </citation>
    <scope>NUCLEOTIDE SEQUENCE</scope>
    <source>
        <strain evidence="5">ATCC 90797</strain>
    </source>
</reference>
<dbReference type="PANTHER" id="PTHR14140">
    <property type="entry name" value="E3 UBIQUITIN-PROTEIN LIGASE UHRF-RELATED"/>
    <property type="match status" value="1"/>
</dbReference>
<evidence type="ECO:0000313" key="6">
    <source>
        <dbReference type="Proteomes" id="UP000807025"/>
    </source>
</evidence>
<name>A0A9P5ZQL0_PLEER</name>
<accession>A0A9P5ZQL0</accession>
<keyword evidence="6" id="KW-1185">Reference proteome</keyword>
<feature type="region of interest" description="Disordered" evidence="3">
    <location>
        <begin position="153"/>
        <end position="216"/>
    </location>
</feature>
<dbReference type="PROSITE" id="PS51015">
    <property type="entry name" value="YDG"/>
    <property type="match status" value="1"/>
</dbReference>
<dbReference type="OrthoDB" id="2270193at2759"/>
<comment type="caution">
    <text evidence="5">The sequence shown here is derived from an EMBL/GenBank/DDBJ whole genome shotgun (WGS) entry which is preliminary data.</text>
</comment>
<dbReference type="EMBL" id="MU154639">
    <property type="protein sequence ID" value="KAF9490559.1"/>
    <property type="molecule type" value="Genomic_DNA"/>
</dbReference>
<sequence length="263" mass="29134">MIRAPGVDPKTIGHVKGVPVGKTFESRQECSAYGAHAPWQAGIHGTAEDGAYSVVLSGGYPDDVDQADKKAWEGEQTSDQTWTMGNMALKRSFELKRPVRVIRGAGLGSRYAPAEGYRYDGLYMVVKAERSVGKQGFLMCKFEFSRLPNQPPLPTPGLTFVDTKKRKRARRETDDDHSSSEEEWFAEPVASSSGVHVEDIRPPRQKTRVGPQSALMKKVQSKAVTQMRRFKLENPVAKRPVAKALKVKAESDARCPLMPFGRS</sequence>
<organism evidence="5 6">
    <name type="scientific">Pleurotus eryngii</name>
    <name type="common">Boletus of the steppes</name>
    <dbReference type="NCBI Taxonomy" id="5323"/>
    <lineage>
        <taxon>Eukaryota</taxon>
        <taxon>Fungi</taxon>
        <taxon>Dikarya</taxon>
        <taxon>Basidiomycota</taxon>
        <taxon>Agaricomycotina</taxon>
        <taxon>Agaricomycetes</taxon>
        <taxon>Agaricomycetidae</taxon>
        <taxon>Agaricales</taxon>
        <taxon>Pleurotineae</taxon>
        <taxon>Pleurotaceae</taxon>
        <taxon>Pleurotus</taxon>
    </lineage>
</organism>
<dbReference type="SMART" id="SM00466">
    <property type="entry name" value="SRA"/>
    <property type="match status" value="1"/>
</dbReference>
<comment type="subcellular location">
    <subcellularLocation>
        <location evidence="2">Nucleus</location>
    </subcellularLocation>
</comment>
<dbReference type="PANTHER" id="PTHR14140:SF27">
    <property type="entry name" value="OS04G0289800 PROTEIN"/>
    <property type="match status" value="1"/>
</dbReference>
<evidence type="ECO:0000259" key="4">
    <source>
        <dbReference type="PROSITE" id="PS51015"/>
    </source>
</evidence>
<protein>
    <recommendedName>
        <fullName evidence="4">YDG domain-containing protein</fullName>
    </recommendedName>
</protein>
<dbReference type="GO" id="GO:0016567">
    <property type="term" value="P:protein ubiquitination"/>
    <property type="evidence" value="ECO:0007669"/>
    <property type="project" value="TreeGrafter"/>
</dbReference>
<evidence type="ECO:0000313" key="5">
    <source>
        <dbReference type="EMBL" id="KAF9490559.1"/>
    </source>
</evidence>
<dbReference type="Pfam" id="PF02182">
    <property type="entry name" value="SAD_SRA"/>
    <property type="match status" value="1"/>
</dbReference>
<dbReference type="Proteomes" id="UP000807025">
    <property type="component" value="Unassembled WGS sequence"/>
</dbReference>
<dbReference type="GO" id="GO:0005634">
    <property type="term" value="C:nucleus"/>
    <property type="evidence" value="ECO:0007669"/>
    <property type="project" value="UniProtKB-SubCell"/>
</dbReference>
<dbReference type="InterPro" id="IPR003105">
    <property type="entry name" value="SRA_YDG"/>
</dbReference>
<keyword evidence="1 2" id="KW-0539">Nucleus</keyword>
<dbReference type="GO" id="GO:0044027">
    <property type="term" value="P:negative regulation of gene expression via chromosomal CpG island methylation"/>
    <property type="evidence" value="ECO:0007669"/>
    <property type="project" value="TreeGrafter"/>
</dbReference>
<feature type="domain" description="YDG" evidence="4">
    <location>
        <begin position="13"/>
        <end position="146"/>
    </location>
</feature>
<dbReference type="AlphaFoldDB" id="A0A9P5ZQL0"/>
<dbReference type="InterPro" id="IPR015947">
    <property type="entry name" value="PUA-like_sf"/>
</dbReference>